<dbReference type="Proteomes" id="UP001060261">
    <property type="component" value="Chromosome"/>
</dbReference>
<evidence type="ECO:0000313" key="4">
    <source>
        <dbReference type="Proteomes" id="UP001060261"/>
    </source>
</evidence>
<evidence type="ECO:0000256" key="2">
    <source>
        <dbReference type="SAM" id="Phobius"/>
    </source>
</evidence>
<keyword evidence="1" id="KW-0175">Coiled coil</keyword>
<feature type="coiled-coil region" evidence="1">
    <location>
        <begin position="52"/>
        <end position="79"/>
    </location>
</feature>
<evidence type="ECO:0000313" key="3">
    <source>
        <dbReference type="EMBL" id="UWX62739.1"/>
    </source>
</evidence>
<organism evidence="3 4">
    <name type="scientific">Deinococcus rubellus</name>
    <dbReference type="NCBI Taxonomy" id="1889240"/>
    <lineage>
        <taxon>Bacteria</taxon>
        <taxon>Thermotogati</taxon>
        <taxon>Deinococcota</taxon>
        <taxon>Deinococci</taxon>
        <taxon>Deinococcales</taxon>
        <taxon>Deinococcaceae</taxon>
        <taxon>Deinococcus</taxon>
    </lineage>
</organism>
<feature type="transmembrane region" description="Helical" evidence="2">
    <location>
        <begin position="33"/>
        <end position="55"/>
    </location>
</feature>
<keyword evidence="2" id="KW-1133">Transmembrane helix</keyword>
<accession>A0ABY5YEM1</accession>
<reference evidence="3" key="1">
    <citation type="submission" date="2022-09" db="EMBL/GenBank/DDBJ databases">
        <title>genome sequence of Deinococcus rubellus.</title>
        <authorList>
            <person name="Srinivasan S."/>
        </authorList>
    </citation>
    <scope>NUCLEOTIDE SEQUENCE</scope>
    <source>
        <strain evidence="3">Ant6</strain>
    </source>
</reference>
<evidence type="ECO:0000256" key="1">
    <source>
        <dbReference type="SAM" id="Coils"/>
    </source>
</evidence>
<gene>
    <name evidence="3" type="ORF">N0D28_08130</name>
</gene>
<proteinExistence type="predicted"/>
<name>A0ABY5YEM1_9DEIO</name>
<dbReference type="EMBL" id="CP104213">
    <property type="protein sequence ID" value="UWX62739.1"/>
    <property type="molecule type" value="Genomic_DNA"/>
</dbReference>
<protein>
    <submittedName>
        <fullName evidence="3">Uncharacterized protein</fullName>
    </submittedName>
</protein>
<keyword evidence="2" id="KW-0472">Membrane</keyword>
<keyword evidence="4" id="KW-1185">Reference proteome</keyword>
<keyword evidence="2" id="KW-0812">Transmembrane</keyword>
<sequence length="190" mass="20634">MSSFFSTLSALAFLAMIVFIIQARRKRPGASKRAWQAVAAVIVFSAISSATMTAAEKQVAEAKRVAEAQQVAAAAAQQRTADAKAATARAAQDAAEERAAAIKKANTSIEPAEMIVACQRQARERLKLPDTARFPGFLEGMDNQPLVGPVGAMWRSWVESENSFGGTVRTQFKCQYVKKDNTLYLDFLDN</sequence>
<dbReference type="RefSeq" id="WP_260559034.1">
    <property type="nucleotide sequence ID" value="NZ_BAABEC010000059.1"/>
</dbReference>